<dbReference type="EMBL" id="CAJNOK010001895">
    <property type="protein sequence ID" value="CAF0835020.1"/>
    <property type="molecule type" value="Genomic_DNA"/>
</dbReference>
<feature type="region of interest" description="Disordered" evidence="1">
    <location>
        <begin position="291"/>
        <end position="470"/>
    </location>
</feature>
<dbReference type="AlphaFoldDB" id="A0A8S2HBJ6"/>
<dbReference type="Proteomes" id="UP000677228">
    <property type="component" value="Unassembled WGS sequence"/>
</dbReference>
<feature type="compositionally biased region" description="Polar residues" evidence="1">
    <location>
        <begin position="336"/>
        <end position="374"/>
    </location>
</feature>
<feature type="compositionally biased region" description="Low complexity" evidence="1">
    <location>
        <begin position="313"/>
        <end position="327"/>
    </location>
</feature>
<gene>
    <name evidence="2" type="ORF">OVA965_LOCUS6343</name>
    <name evidence="3" type="ORF">TMI583_LOCUS6339</name>
</gene>
<feature type="compositionally biased region" description="Polar residues" evidence="1">
    <location>
        <begin position="423"/>
        <end position="434"/>
    </location>
</feature>
<dbReference type="Proteomes" id="UP000682733">
    <property type="component" value="Unassembled WGS sequence"/>
</dbReference>
<name>A0A8S2HBJ6_9BILA</name>
<organism evidence="3 4">
    <name type="scientific">Didymodactylos carnosus</name>
    <dbReference type="NCBI Taxonomy" id="1234261"/>
    <lineage>
        <taxon>Eukaryota</taxon>
        <taxon>Metazoa</taxon>
        <taxon>Spiralia</taxon>
        <taxon>Gnathifera</taxon>
        <taxon>Rotifera</taxon>
        <taxon>Eurotatoria</taxon>
        <taxon>Bdelloidea</taxon>
        <taxon>Philodinida</taxon>
        <taxon>Philodinidae</taxon>
        <taxon>Didymodactylos</taxon>
    </lineage>
</organism>
<proteinExistence type="predicted"/>
<sequence>MRAASLKSKQNDYNTVLRQLPRNQISIKKYEAPINNQDLIENLYIPAVVRISERNSQLENDVLLNDNNPVQIIKSRSQNPIQDESNDSQSICINPQLISNESRQRKSYLSYVQKQGTSHNSTNLNKILRRSNTMLRRDSNAVVLSHSSINLGRGQHVMNQFQPTRIIANRNGRQYIEDMNERIEKRFVRCTNDFGEKKYFEVIDIIPIKTVQRYNQSNGQNNLTPLRSSQYGGQIPMINFRRPMPTTQLMDFVDLEDPEQVHAEYHRYLSADRDHNMNELPSVQKSLPFRNHSPSINAGNVTSHISGPNNSYSNRRTPSITSSSSDSKIFHPGRIPSSSPITTQIKNNPAFSDGSESSILSHESDVTPTNQLNKGQKKSTTKVTSPISRSTDDNFKLFPEKQEQNRQKGLYTGKKKNVYESGNRGTTVHKSTYTPHIRPVKPLTNAVGGNQYSLNEKRNSRTSMSSIGYS</sequence>
<feature type="compositionally biased region" description="Polar residues" evidence="1">
    <location>
        <begin position="461"/>
        <end position="470"/>
    </location>
</feature>
<evidence type="ECO:0000313" key="2">
    <source>
        <dbReference type="EMBL" id="CAF0835020.1"/>
    </source>
</evidence>
<evidence type="ECO:0000256" key="1">
    <source>
        <dbReference type="SAM" id="MobiDB-lite"/>
    </source>
</evidence>
<comment type="caution">
    <text evidence="3">The sequence shown here is derived from an EMBL/GenBank/DDBJ whole genome shotgun (WGS) entry which is preliminary data.</text>
</comment>
<protein>
    <submittedName>
        <fullName evidence="3">Uncharacterized protein</fullName>
    </submittedName>
</protein>
<evidence type="ECO:0000313" key="3">
    <source>
        <dbReference type="EMBL" id="CAF3619744.1"/>
    </source>
</evidence>
<reference evidence="3" key="1">
    <citation type="submission" date="2021-02" db="EMBL/GenBank/DDBJ databases">
        <authorList>
            <person name="Nowell W R."/>
        </authorList>
    </citation>
    <scope>NUCLEOTIDE SEQUENCE</scope>
</reference>
<evidence type="ECO:0000313" key="4">
    <source>
        <dbReference type="Proteomes" id="UP000682733"/>
    </source>
</evidence>
<feature type="compositionally biased region" description="Polar residues" evidence="1">
    <location>
        <begin position="292"/>
        <end position="312"/>
    </location>
</feature>
<feature type="compositionally biased region" description="Basic and acidic residues" evidence="1">
    <location>
        <begin position="390"/>
        <end position="406"/>
    </location>
</feature>
<accession>A0A8S2HBJ6</accession>
<dbReference type="EMBL" id="CAJOBA010001895">
    <property type="protein sequence ID" value="CAF3619744.1"/>
    <property type="molecule type" value="Genomic_DNA"/>
</dbReference>